<dbReference type="PROSITE" id="PS00198">
    <property type="entry name" value="4FE4S_FER_1"/>
    <property type="match status" value="1"/>
</dbReference>
<dbReference type="Gene3D" id="3.40.228.10">
    <property type="entry name" value="Dimethylsulfoxide Reductase, domain 2"/>
    <property type="match status" value="1"/>
</dbReference>
<evidence type="ECO:0000256" key="12">
    <source>
        <dbReference type="ARBA" id="ARBA00023002"/>
    </source>
</evidence>
<dbReference type="SMART" id="SM00929">
    <property type="entry name" value="NADH-G_4Fe-4S_3"/>
    <property type="match status" value="1"/>
</dbReference>
<evidence type="ECO:0000256" key="4">
    <source>
        <dbReference type="ARBA" id="ARBA00005404"/>
    </source>
</evidence>
<keyword evidence="11" id="KW-1278">Translocase</keyword>
<dbReference type="InterPro" id="IPR001041">
    <property type="entry name" value="2Fe-2S_ferredoxin-type"/>
</dbReference>
<dbReference type="InterPro" id="IPR019574">
    <property type="entry name" value="NADH_UbQ_OxRdtase_Gsu_4Fe4S-bd"/>
</dbReference>
<dbReference type="SMART" id="SM00926">
    <property type="entry name" value="Molybdop_Fe4S4"/>
    <property type="match status" value="1"/>
</dbReference>
<dbReference type="GO" id="GO:0043546">
    <property type="term" value="F:molybdopterin cofactor binding"/>
    <property type="evidence" value="ECO:0007669"/>
    <property type="project" value="InterPro"/>
</dbReference>
<dbReference type="Pfam" id="PF13510">
    <property type="entry name" value="Fer2_4"/>
    <property type="match status" value="1"/>
</dbReference>
<dbReference type="GO" id="GO:0003954">
    <property type="term" value="F:NADH dehydrogenase activity"/>
    <property type="evidence" value="ECO:0007669"/>
    <property type="project" value="TreeGrafter"/>
</dbReference>
<evidence type="ECO:0000313" key="23">
    <source>
        <dbReference type="Proteomes" id="UP000440004"/>
    </source>
</evidence>
<name>A0A6A7KBB2_9FIRM</name>
<feature type="domain" description="2Fe-2S ferredoxin-type" evidence="18">
    <location>
        <begin position="1"/>
        <end position="80"/>
    </location>
</feature>
<keyword evidence="10" id="KW-0677">Repeat</keyword>
<comment type="subcellular location">
    <subcellularLocation>
        <location evidence="3">Membrane</location>
    </subcellularLocation>
</comment>
<dbReference type="PROSITE" id="PS51839">
    <property type="entry name" value="4FE4S_HC3"/>
    <property type="match status" value="1"/>
</dbReference>
<keyword evidence="12" id="KW-0560">Oxidoreductase</keyword>
<evidence type="ECO:0000259" key="20">
    <source>
        <dbReference type="PROSITE" id="PS51669"/>
    </source>
</evidence>
<dbReference type="Pfam" id="PF10588">
    <property type="entry name" value="NADH-G_4Fe-4S_3"/>
    <property type="match status" value="1"/>
</dbReference>
<evidence type="ECO:0000256" key="11">
    <source>
        <dbReference type="ARBA" id="ARBA00022967"/>
    </source>
</evidence>
<dbReference type="GO" id="GO:0022904">
    <property type="term" value="P:respiratory electron transport chain"/>
    <property type="evidence" value="ECO:0007669"/>
    <property type="project" value="TreeGrafter"/>
</dbReference>
<reference evidence="22 23" key="1">
    <citation type="submission" date="2019-10" db="EMBL/GenBank/DDBJ databases">
        <title>Alkalibaculum tamaniensis sp.nov., a new alkaliphilic acetogen, isolated on methoxylated aromatics from a mud volcano.</title>
        <authorList>
            <person name="Khomyakova M.A."/>
            <person name="Merkel A.Y."/>
            <person name="Bonch-Osmolovskaya E.A."/>
            <person name="Slobodkin A.I."/>
        </authorList>
    </citation>
    <scope>NUCLEOTIDE SEQUENCE [LARGE SCALE GENOMIC DNA]</scope>
    <source>
        <strain evidence="22 23">M08DMB</strain>
    </source>
</reference>
<dbReference type="SUPFAM" id="SSF53706">
    <property type="entry name" value="Formate dehydrogenase/DMSO reductase, domains 1-3"/>
    <property type="match status" value="1"/>
</dbReference>
<dbReference type="InterPro" id="IPR027467">
    <property type="entry name" value="MopterinOxRdtase_cofactor_BS"/>
</dbReference>
<dbReference type="GO" id="GO:0015942">
    <property type="term" value="P:formate metabolic process"/>
    <property type="evidence" value="ECO:0007669"/>
    <property type="project" value="InterPro"/>
</dbReference>
<dbReference type="FunFam" id="3.10.20.740:FF:000004">
    <property type="entry name" value="NADH-quinone oxidoreductase"/>
    <property type="match status" value="1"/>
</dbReference>
<dbReference type="GO" id="GO:0016020">
    <property type="term" value="C:membrane"/>
    <property type="evidence" value="ECO:0007669"/>
    <property type="project" value="UniProtKB-SubCell"/>
</dbReference>
<dbReference type="GO" id="GO:0051539">
    <property type="term" value="F:4 iron, 4 sulfur cluster binding"/>
    <property type="evidence" value="ECO:0007669"/>
    <property type="project" value="UniProtKB-KW"/>
</dbReference>
<feature type="domain" description="4Fe-4S His(Cys)3-ligated-type" evidence="21">
    <location>
        <begin position="80"/>
        <end position="119"/>
    </location>
</feature>
<dbReference type="InterPro" id="IPR017896">
    <property type="entry name" value="4Fe4S_Fe-S-bd"/>
</dbReference>
<comment type="cofactor">
    <cofactor evidence="1">
        <name>Mo-bis(molybdopterin guanine dinucleotide)</name>
        <dbReference type="ChEBI" id="CHEBI:60539"/>
    </cofactor>
</comment>
<evidence type="ECO:0000256" key="15">
    <source>
        <dbReference type="ARBA" id="ARBA00023027"/>
    </source>
</evidence>
<feature type="domain" description="4Fe-4S ferredoxin-type" evidence="19">
    <location>
        <begin position="184"/>
        <end position="213"/>
    </location>
</feature>
<dbReference type="FunFam" id="3.30.70.20:FF:000035">
    <property type="entry name" value="Iron hydrogenase 1"/>
    <property type="match status" value="1"/>
</dbReference>
<evidence type="ECO:0000256" key="17">
    <source>
        <dbReference type="ARBA" id="ARBA00034078"/>
    </source>
</evidence>
<dbReference type="InterPro" id="IPR006478">
    <property type="entry name" value="Formate_DH_asu"/>
</dbReference>
<dbReference type="FunFam" id="3.40.228.10:FF:000002">
    <property type="entry name" value="Formate dehydrogenase subunit alpha"/>
    <property type="match status" value="1"/>
</dbReference>
<dbReference type="InterPro" id="IPR006657">
    <property type="entry name" value="MoPterin_dinucl-bd_dom"/>
</dbReference>
<dbReference type="Pfam" id="PF01568">
    <property type="entry name" value="Molydop_binding"/>
    <property type="match status" value="1"/>
</dbReference>
<dbReference type="GO" id="GO:0046872">
    <property type="term" value="F:metal ion binding"/>
    <property type="evidence" value="ECO:0007669"/>
    <property type="project" value="UniProtKB-KW"/>
</dbReference>
<proteinExistence type="inferred from homology"/>
<dbReference type="SUPFAM" id="SSF54862">
    <property type="entry name" value="4Fe-4S ferredoxins"/>
    <property type="match status" value="1"/>
</dbReference>
<evidence type="ECO:0000256" key="16">
    <source>
        <dbReference type="ARBA" id="ARBA00023136"/>
    </source>
</evidence>
<dbReference type="InterPro" id="IPR009010">
    <property type="entry name" value="Asp_de-COase-like_dom_sf"/>
</dbReference>
<dbReference type="EMBL" id="WHNX01000024">
    <property type="protein sequence ID" value="MPW26686.1"/>
    <property type="molecule type" value="Genomic_DNA"/>
</dbReference>
<evidence type="ECO:0000256" key="5">
    <source>
        <dbReference type="ARBA" id="ARBA00007023"/>
    </source>
</evidence>
<dbReference type="GO" id="GO:0051537">
    <property type="term" value="F:2 iron, 2 sulfur cluster binding"/>
    <property type="evidence" value="ECO:0007669"/>
    <property type="project" value="UniProtKB-KW"/>
</dbReference>
<dbReference type="Proteomes" id="UP000440004">
    <property type="component" value="Unassembled WGS sequence"/>
</dbReference>
<evidence type="ECO:0000256" key="8">
    <source>
        <dbReference type="ARBA" id="ARBA00022714"/>
    </source>
</evidence>
<evidence type="ECO:0000259" key="19">
    <source>
        <dbReference type="PROSITE" id="PS51379"/>
    </source>
</evidence>
<keyword evidence="13" id="KW-0408">Iron</keyword>
<evidence type="ECO:0000256" key="1">
    <source>
        <dbReference type="ARBA" id="ARBA00001942"/>
    </source>
</evidence>
<dbReference type="PROSITE" id="PS00490">
    <property type="entry name" value="MOLYBDOPTERIN_PROK_2"/>
    <property type="match status" value="1"/>
</dbReference>
<dbReference type="PROSITE" id="PS51669">
    <property type="entry name" value="4FE4S_MOW_BIS_MGD"/>
    <property type="match status" value="1"/>
</dbReference>
<evidence type="ECO:0000259" key="21">
    <source>
        <dbReference type="PROSITE" id="PS51839"/>
    </source>
</evidence>
<dbReference type="PROSITE" id="PS51085">
    <property type="entry name" value="2FE2S_FER_2"/>
    <property type="match status" value="1"/>
</dbReference>
<dbReference type="Gene3D" id="2.40.40.20">
    <property type="match status" value="1"/>
</dbReference>
<keyword evidence="15" id="KW-0520">NAD</keyword>
<comment type="similarity">
    <text evidence="5">In the C-terminal section; belongs to the prokaryotic molybdopterin-containing oxidoreductase family.</text>
</comment>
<dbReference type="Pfam" id="PF12838">
    <property type="entry name" value="Fer4_7"/>
    <property type="match status" value="1"/>
</dbReference>
<evidence type="ECO:0000256" key="2">
    <source>
        <dbReference type="ARBA" id="ARBA00001966"/>
    </source>
</evidence>
<dbReference type="RefSeq" id="WP_152805533.1">
    <property type="nucleotide sequence ID" value="NZ_WHNX01000024.1"/>
</dbReference>
<evidence type="ECO:0000256" key="9">
    <source>
        <dbReference type="ARBA" id="ARBA00022723"/>
    </source>
</evidence>
<dbReference type="CDD" id="cd02753">
    <property type="entry name" value="MopB_Formate-Dh-H"/>
    <property type="match status" value="1"/>
</dbReference>
<dbReference type="InterPro" id="IPR050123">
    <property type="entry name" value="Prok_molybdopt-oxidoreductase"/>
</dbReference>
<dbReference type="NCBIfam" id="TIGR01591">
    <property type="entry name" value="Fdh-alpha"/>
    <property type="match status" value="1"/>
</dbReference>
<accession>A0A6A7KBB2</accession>
<dbReference type="PROSITE" id="PS51379">
    <property type="entry name" value="4FE4S_FER_2"/>
    <property type="match status" value="2"/>
</dbReference>
<organism evidence="22 23">
    <name type="scientific">Alkalibaculum sporogenes</name>
    <dbReference type="NCBI Taxonomy" id="2655001"/>
    <lineage>
        <taxon>Bacteria</taxon>
        <taxon>Bacillati</taxon>
        <taxon>Bacillota</taxon>
        <taxon>Clostridia</taxon>
        <taxon>Eubacteriales</taxon>
        <taxon>Eubacteriaceae</taxon>
        <taxon>Alkalibaculum</taxon>
    </lineage>
</organism>
<dbReference type="InterPro" id="IPR006963">
    <property type="entry name" value="Mopterin_OxRdtase_4Fe-4S_dom"/>
</dbReference>
<dbReference type="GO" id="GO:0008863">
    <property type="term" value="F:formate dehydrogenase (NAD+) activity"/>
    <property type="evidence" value="ECO:0007669"/>
    <property type="project" value="InterPro"/>
</dbReference>
<dbReference type="PANTHER" id="PTHR43105:SF14">
    <property type="entry name" value="FORMATE DEHYDROGENASE H"/>
    <property type="match status" value="1"/>
</dbReference>
<dbReference type="InterPro" id="IPR006655">
    <property type="entry name" value="Mopterin_OxRdtase_prok_CS"/>
</dbReference>
<feature type="domain" description="4Fe-4S ferredoxin-type" evidence="19">
    <location>
        <begin position="141"/>
        <end position="174"/>
    </location>
</feature>
<dbReference type="InterPro" id="IPR006656">
    <property type="entry name" value="Mopterin_OxRdtase"/>
</dbReference>
<dbReference type="Gene3D" id="2.20.25.90">
    <property type="entry name" value="ADC-like domains"/>
    <property type="match status" value="1"/>
</dbReference>
<keyword evidence="14" id="KW-0411">Iron-sulfur</keyword>
<dbReference type="Pfam" id="PF00384">
    <property type="entry name" value="Molybdopterin"/>
    <property type="match status" value="1"/>
</dbReference>
<dbReference type="AlphaFoldDB" id="A0A6A7KBB2"/>
<evidence type="ECO:0000256" key="3">
    <source>
        <dbReference type="ARBA" id="ARBA00004370"/>
    </source>
</evidence>
<keyword evidence="23" id="KW-1185">Reference proteome</keyword>
<dbReference type="InterPro" id="IPR041924">
    <property type="entry name" value="Formate_Dh-H_N"/>
</dbReference>
<comment type="cofactor">
    <cofactor evidence="17">
        <name>[2Fe-2S] cluster</name>
        <dbReference type="ChEBI" id="CHEBI:190135"/>
    </cofactor>
</comment>
<sequence>MIKITIDGQILEVAEGTTILEAAKKIGIIIPTFCHHELLDIIDGAACRICLVEIEGAKSLAPSCAIPVTDGMVVYTDSESVRSSRRTVLELLLSKHPLDCMTCVQAGKCKLQDYCYQYGVKSANFNNDDEKLDKPIDHTNQFYYYDENKCILCGKCVRVCSQLQQVGAIGLSERGYNTHVAVPFELKIKDSTCVSCGNCVSNCPVGALVPKRKEKFRYWETNKVKTTCSYCGVGCQMDLLVKDNKVVEVQPSDKGLANNGLLCVKGKFGYRFIDHKDRLKTPLIKKEGKFVEATWDEAYDLIASKIKVAKEEFGPDSIAGFSSARCTNEENYLFQKLFRGVISTNNVDHCARLCHASTVAGLATTLGSGAMTNSNFEVLNSEVIFVTGSNTTETHPVIGSHIKQALKRGAKLIVAEPRRIDLAVHSDIFLQITPGTNVALFNGLMNVIIDENLQDKEYIEKNTENYDELVSVMKDYTPERVAEICGIDAEDIRKAARMYASVDKASIFYSMGVTQHSTGTQGVMSISNLALLCGNIGKESAGVNPLRGQNNVQGACDMGALPGDLPGYQKVANPDVINKFQKAWGVELSNKVGLTVTEVMTKGSEGDLKVLYVMGENPMLSDPDINHVKEALEKIDFVVVQDIFLTETAELADVVLPAASFAEKEGTFTNTERRIQRVRKAIDCIGNSKPDWEILMTLMNKLGYDKVYSNASEIMDEIASVTPSYGGISFDRIDQEGLQWPCPDKDHPGTKFLHKDGKFSRGKGLFKPADYIKSAESADKDYPYILTTGRMLYHYHTATMTKRVEGINRLFPHSYMEIHPTTANRLGLEDGSKAKVSSRRGEIITTVTITDKVEEDVVFMPFHFADGAVNYLTNSVVDPTAKIPEFKVSAVKIERIKD</sequence>
<dbReference type="PANTHER" id="PTHR43105">
    <property type="entry name" value="RESPIRATORY NITRATE REDUCTASE"/>
    <property type="match status" value="1"/>
</dbReference>
<dbReference type="PIRSF" id="PIRSF036643">
    <property type="entry name" value="FDH_alpha"/>
    <property type="match status" value="1"/>
</dbReference>
<evidence type="ECO:0000256" key="14">
    <source>
        <dbReference type="ARBA" id="ARBA00023014"/>
    </source>
</evidence>
<comment type="cofactor">
    <cofactor evidence="2">
        <name>[4Fe-4S] cluster</name>
        <dbReference type="ChEBI" id="CHEBI:49883"/>
    </cofactor>
</comment>
<keyword evidence="6" id="KW-0004">4Fe-4S</keyword>
<evidence type="ECO:0000256" key="6">
    <source>
        <dbReference type="ARBA" id="ARBA00022485"/>
    </source>
</evidence>
<keyword evidence="9" id="KW-0479">Metal-binding</keyword>
<keyword evidence="7" id="KW-0500">Molybdenum</keyword>
<dbReference type="InterPro" id="IPR017900">
    <property type="entry name" value="4Fe4S_Fe_S_CS"/>
</dbReference>
<dbReference type="SUPFAM" id="SSF54292">
    <property type="entry name" value="2Fe-2S ferredoxin-like"/>
    <property type="match status" value="1"/>
</dbReference>
<dbReference type="Gene3D" id="3.40.50.740">
    <property type="match status" value="1"/>
</dbReference>
<comment type="caution">
    <text evidence="22">The sequence shown here is derived from an EMBL/GenBank/DDBJ whole genome shotgun (WGS) entry which is preliminary data.</text>
</comment>
<dbReference type="FunFam" id="2.40.40.20:FF:000005">
    <property type="entry name" value="Periplasmic nitrate reductase"/>
    <property type="match status" value="1"/>
</dbReference>
<dbReference type="SUPFAM" id="SSF50692">
    <property type="entry name" value="ADC-like"/>
    <property type="match status" value="1"/>
</dbReference>
<dbReference type="Gene3D" id="3.30.70.20">
    <property type="match status" value="1"/>
</dbReference>
<dbReference type="InterPro" id="IPR036010">
    <property type="entry name" value="2Fe-2S_ferredoxin-like_sf"/>
</dbReference>
<keyword evidence="16" id="KW-0472">Membrane</keyword>
<evidence type="ECO:0000256" key="7">
    <source>
        <dbReference type="ARBA" id="ARBA00022505"/>
    </source>
</evidence>
<evidence type="ECO:0000256" key="13">
    <source>
        <dbReference type="ARBA" id="ARBA00023004"/>
    </source>
</evidence>
<evidence type="ECO:0000313" key="22">
    <source>
        <dbReference type="EMBL" id="MPW26686.1"/>
    </source>
</evidence>
<dbReference type="Gene3D" id="3.10.20.740">
    <property type="match status" value="1"/>
</dbReference>
<evidence type="ECO:0000259" key="18">
    <source>
        <dbReference type="PROSITE" id="PS51085"/>
    </source>
</evidence>
<feature type="domain" description="4Fe-4S Mo/W bis-MGD-type" evidence="20">
    <location>
        <begin position="221"/>
        <end position="277"/>
    </location>
</feature>
<dbReference type="CDD" id="cd00207">
    <property type="entry name" value="fer2"/>
    <property type="match status" value="1"/>
</dbReference>
<comment type="similarity">
    <text evidence="4">Belongs to the complex I 75 kDa subunit family.</text>
</comment>
<dbReference type="CDD" id="cd02790">
    <property type="entry name" value="MopB_CT_Formate-Dh_H"/>
    <property type="match status" value="1"/>
</dbReference>
<keyword evidence="8" id="KW-0001">2Fe-2S</keyword>
<dbReference type="Pfam" id="PF04879">
    <property type="entry name" value="Molybdop_Fe4S4"/>
    <property type="match status" value="1"/>
</dbReference>
<gene>
    <name evidence="22" type="ORF">GC105_12890</name>
</gene>
<dbReference type="InterPro" id="IPR041925">
    <property type="entry name" value="CT_Formate-Dh_H"/>
</dbReference>
<evidence type="ECO:0000256" key="10">
    <source>
        <dbReference type="ARBA" id="ARBA00022737"/>
    </source>
</evidence>
<protein>
    <submittedName>
        <fullName evidence="22">Formate dehydrogenase subunit alpha</fullName>
    </submittedName>
</protein>
<dbReference type="PROSITE" id="PS00551">
    <property type="entry name" value="MOLYBDOPTERIN_PROK_1"/>
    <property type="match status" value="1"/>
</dbReference>
<dbReference type="FunFam" id="2.20.25.90:FF:000001">
    <property type="entry name" value="Formate dehydrogenase subunit alpha"/>
    <property type="match status" value="1"/>
</dbReference>